<name>A0AA97FMC1_9MICO</name>
<protein>
    <recommendedName>
        <fullName evidence="4">CU044_5270 family protein</fullName>
    </recommendedName>
</protein>
<evidence type="ECO:0008006" key="4">
    <source>
        <dbReference type="Google" id="ProtNLM"/>
    </source>
</evidence>
<organism evidence="2 3">
    <name type="scientific">Microbacterium betulae</name>
    <dbReference type="NCBI Taxonomy" id="2981139"/>
    <lineage>
        <taxon>Bacteria</taxon>
        <taxon>Bacillati</taxon>
        <taxon>Actinomycetota</taxon>
        <taxon>Actinomycetes</taxon>
        <taxon>Micrococcales</taxon>
        <taxon>Microbacteriaceae</taxon>
        <taxon>Microbacterium</taxon>
    </lineage>
</organism>
<keyword evidence="1" id="KW-0472">Membrane</keyword>
<sequence length="331" mass="34603">MPLSGDELDRLIRAADPARTPRSAGGSALAVRDRIMASAPAADARRRAARRPVVLWRRALLAAAAASALVLAVVFVAPFGGQTAVALTPPPLPYAPTDETVDDVVETADATLLASAGSDAPQRKGTSLGWYLDIAHSATDVEVVAIAPEITDLAWDEELAGRLTVTAAATYGSDGSESPVDDAPAPGTVIRDERFAAGQAPVSVVTPPGDDREEMLEALRGVGLPDEYSAADLMQAVDALFFSWTLTDRQHSVLLDLLREADGLAVQGSAEDRAGRPIVGISARTDGIHELTLLVSAETGRITGLETALTEPYEVLDAGSVISYVMWDATA</sequence>
<accession>A0AA97FMC1</accession>
<evidence type="ECO:0000313" key="3">
    <source>
        <dbReference type="Proteomes" id="UP001305498"/>
    </source>
</evidence>
<dbReference type="Proteomes" id="UP001305498">
    <property type="component" value="Chromosome"/>
</dbReference>
<reference evidence="2 3" key="1">
    <citation type="submission" date="2023-02" db="EMBL/GenBank/DDBJ databases">
        <title>Microbacterium betulae sp. nov., isolated from birch wood.</title>
        <authorList>
            <person name="Pasciak M."/>
            <person name="Pawlik K.J."/>
            <person name="Martynowski D."/>
            <person name="Laczmanski L."/>
            <person name="Ciekot J."/>
            <person name="Szponar B."/>
            <person name="Wojcik-Fatla A."/>
            <person name="Mackiewicz B."/>
            <person name="Farian E."/>
            <person name="Cholewa G."/>
            <person name="Cholewa A."/>
            <person name="Dutkiewicz J."/>
        </authorList>
    </citation>
    <scope>NUCLEOTIDE SEQUENCE [LARGE SCALE GENOMIC DNA]</scope>
    <source>
        <strain evidence="2 3">AB</strain>
    </source>
</reference>
<keyword evidence="1" id="KW-1133">Transmembrane helix</keyword>
<gene>
    <name evidence="2" type="ORF">N8K70_08375</name>
</gene>
<dbReference type="KEGG" id="mbet:N8K70_08375"/>
<keyword evidence="1" id="KW-0812">Transmembrane</keyword>
<dbReference type="AlphaFoldDB" id="A0AA97FMC1"/>
<dbReference type="EMBL" id="CP118157">
    <property type="protein sequence ID" value="WOF24654.1"/>
    <property type="molecule type" value="Genomic_DNA"/>
</dbReference>
<proteinExistence type="predicted"/>
<dbReference type="RefSeq" id="WP_317141127.1">
    <property type="nucleotide sequence ID" value="NZ_CP118157.1"/>
</dbReference>
<evidence type="ECO:0000313" key="2">
    <source>
        <dbReference type="EMBL" id="WOF24654.1"/>
    </source>
</evidence>
<keyword evidence="3" id="KW-1185">Reference proteome</keyword>
<evidence type="ECO:0000256" key="1">
    <source>
        <dbReference type="SAM" id="Phobius"/>
    </source>
</evidence>
<feature type="transmembrane region" description="Helical" evidence="1">
    <location>
        <begin position="55"/>
        <end position="79"/>
    </location>
</feature>